<dbReference type="EMBL" id="VCKW01000001">
    <property type="protein sequence ID" value="TMR07423.1"/>
    <property type="molecule type" value="Genomic_DNA"/>
</dbReference>
<evidence type="ECO:0000256" key="5">
    <source>
        <dbReference type="ARBA" id="ARBA00023136"/>
    </source>
</evidence>
<dbReference type="GO" id="GO:0022857">
    <property type="term" value="F:transmembrane transporter activity"/>
    <property type="evidence" value="ECO:0007669"/>
    <property type="project" value="InterPro"/>
</dbReference>
<keyword evidence="2" id="KW-1003">Cell membrane</keyword>
<feature type="transmembrane region" description="Helical" evidence="6">
    <location>
        <begin position="133"/>
        <end position="153"/>
    </location>
</feature>
<proteinExistence type="predicted"/>
<keyword evidence="8" id="KW-1185">Reference proteome</keyword>
<dbReference type="InterPro" id="IPR001851">
    <property type="entry name" value="ABC_transp_permease"/>
</dbReference>
<evidence type="ECO:0000256" key="3">
    <source>
        <dbReference type="ARBA" id="ARBA00022692"/>
    </source>
</evidence>
<feature type="transmembrane region" description="Helical" evidence="6">
    <location>
        <begin position="225"/>
        <end position="248"/>
    </location>
</feature>
<dbReference type="RefSeq" id="WP_138642920.1">
    <property type="nucleotide sequence ID" value="NZ_VCKW01000001.1"/>
</dbReference>
<dbReference type="Proteomes" id="UP000309174">
    <property type="component" value="Unassembled WGS sequence"/>
</dbReference>
<keyword evidence="3 6" id="KW-0812">Transmembrane</keyword>
<comment type="subcellular location">
    <subcellularLocation>
        <location evidence="1">Cell membrane</location>
        <topology evidence="1">Multi-pass membrane protein</topology>
    </subcellularLocation>
</comment>
<feature type="transmembrane region" description="Helical" evidence="6">
    <location>
        <begin position="57"/>
        <end position="75"/>
    </location>
</feature>
<keyword evidence="5 6" id="KW-0472">Membrane</keyword>
<feature type="transmembrane region" description="Helical" evidence="6">
    <location>
        <begin position="106"/>
        <end position="126"/>
    </location>
</feature>
<evidence type="ECO:0000256" key="6">
    <source>
        <dbReference type="SAM" id="Phobius"/>
    </source>
</evidence>
<keyword evidence="4 6" id="KW-1133">Transmembrane helix</keyword>
<evidence type="ECO:0000256" key="2">
    <source>
        <dbReference type="ARBA" id="ARBA00022475"/>
    </source>
</evidence>
<name>A0A5C4JKG7_9ACTN</name>
<protein>
    <submittedName>
        <fullName evidence="7">ABC transporter permease</fullName>
    </submittedName>
</protein>
<organism evidence="7 8">
    <name type="scientific">Actinomadura soli</name>
    <dbReference type="NCBI Taxonomy" id="2508997"/>
    <lineage>
        <taxon>Bacteria</taxon>
        <taxon>Bacillati</taxon>
        <taxon>Actinomycetota</taxon>
        <taxon>Actinomycetes</taxon>
        <taxon>Streptosporangiales</taxon>
        <taxon>Thermomonosporaceae</taxon>
        <taxon>Actinomadura</taxon>
    </lineage>
</organism>
<evidence type="ECO:0000256" key="1">
    <source>
        <dbReference type="ARBA" id="ARBA00004651"/>
    </source>
</evidence>
<comment type="caution">
    <text evidence="7">The sequence shown here is derived from an EMBL/GenBank/DDBJ whole genome shotgun (WGS) entry which is preliminary data.</text>
</comment>
<dbReference type="OrthoDB" id="9808136at2"/>
<reference evidence="7 8" key="1">
    <citation type="submission" date="2019-05" db="EMBL/GenBank/DDBJ databases">
        <title>Draft genome sequence of Actinomadura sp. 14C53.</title>
        <authorList>
            <person name="Saricaoglu S."/>
            <person name="Isik K."/>
        </authorList>
    </citation>
    <scope>NUCLEOTIDE SEQUENCE [LARGE SCALE GENOMIC DNA]</scope>
    <source>
        <strain evidence="7 8">14C53</strain>
    </source>
</reference>
<feature type="transmembrane region" description="Helical" evidence="6">
    <location>
        <begin position="173"/>
        <end position="194"/>
    </location>
</feature>
<dbReference type="PANTHER" id="PTHR32196:SF72">
    <property type="entry name" value="RIBOSE IMPORT PERMEASE PROTEIN RBSC"/>
    <property type="match status" value="1"/>
</dbReference>
<gene>
    <name evidence="7" type="ORF">ETD83_00075</name>
</gene>
<dbReference type="AlphaFoldDB" id="A0A5C4JKG7"/>
<evidence type="ECO:0000313" key="7">
    <source>
        <dbReference type="EMBL" id="TMR07423.1"/>
    </source>
</evidence>
<feature type="transmembrane region" description="Helical" evidence="6">
    <location>
        <begin position="254"/>
        <end position="273"/>
    </location>
</feature>
<sequence length="329" mass="32316">MRADAMTALGALRGRVGVNLPAGLTRHLGLLAVLLLVGLITAWNSSAFLTGANLLNVSQQVAVTAVLAAGLTLVMTSGGIDFSLGSVAAVTAGVVARLIASGTGEWTAALAGLAVGAAIGFGNGAVVTVFRVAPFVATLATSTVLGGAALLIIDGQSVSIGDHLDELGFGEVLGVVPATVVVAALVCMATGLVMRWTAFGRNAFAIGGNENAARLAGIPVARTKLLLYTVGGLLAGLGGVMLVARLGAASPGTGGLQLELTAVAAVVIGGTALHGGSGTVAGTVLGVVLLGVVANSLNLLQVDAHFQDVAVGGVLLVAAVTNHLRGRFR</sequence>
<accession>A0A5C4JKG7</accession>
<evidence type="ECO:0000256" key="4">
    <source>
        <dbReference type="ARBA" id="ARBA00022989"/>
    </source>
</evidence>
<evidence type="ECO:0000313" key="8">
    <source>
        <dbReference type="Proteomes" id="UP000309174"/>
    </source>
</evidence>
<dbReference type="Pfam" id="PF02653">
    <property type="entry name" value="BPD_transp_2"/>
    <property type="match status" value="1"/>
</dbReference>
<dbReference type="CDD" id="cd06579">
    <property type="entry name" value="TM_PBP1_transp_AraH_like"/>
    <property type="match status" value="1"/>
</dbReference>
<dbReference type="GO" id="GO:0005886">
    <property type="term" value="C:plasma membrane"/>
    <property type="evidence" value="ECO:0007669"/>
    <property type="project" value="UniProtKB-SubCell"/>
</dbReference>
<dbReference type="PANTHER" id="PTHR32196">
    <property type="entry name" value="ABC TRANSPORTER PERMEASE PROTEIN YPHD-RELATED-RELATED"/>
    <property type="match status" value="1"/>
</dbReference>